<dbReference type="PROSITE" id="PS51177">
    <property type="entry name" value="LUMAZINE_BIND"/>
    <property type="match status" value="2"/>
</dbReference>
<dbReference type="Pfam" id="PF00677">
    <property type="entry name" value="Lum_binding"/>
    <property type="match status" value="2"/>
</dbReference>
<evidence type="ECO:0000259" key="11">
    <source>
        <dbReference type="PROSITE" id="PS51177"/>
    </source>
</evidence>
<feature type="domain" description="Lumazine-binding" evidence="11">
    <location>
        <begin position="96"/>
        <end position="192"/>
    </location>
</feature>
<dbReference type="OrthoDB" id="9788537at2"/>
<evidence type="ECO:0000256" key="3">
    <source>
        <dbReference type="ARBA" id="ARBA00004887"/>
    </source>
</evidence>
<evidence type="ECO:0000256" key="6">
    <source>
        <dbReference type="ARBA" id="ARBA00022619"/>
    </source>
</evidence>
<comment type="function">
    <text evidence="2">Catalyzes the dismutation of two molecules of 6,7-dimethyl-8-ribityllumazine, resulting in the formation of riboflavin and 5-amino-6-(D-ribitylamino)uracil.</text>
</comment>
<dbReference type="EMBL" id="LVYD01000054">
    <property type="protein sequence ID" value="OQP61992.1"/>
    <property type="molecule type" value="Genomic_DNA"/>
</dbReference>
<dbReference type="InterPro" id="IPR023366">
    <property type="entry name" value="ATP_synth_asu-like_sf"/>
</dbReference>
<evidence type="ECO:0000313" key="12">
    <source>
        <dbReference type="EMBL" id="OQP61992.1"/>
    </source>
</evidence>
<keyword evidence="8" id="KW-0677">Repeat</keyword>
<dbReference type="InterPro" id="IPR017938">
    <property type="entry name" value="Riboflavin_synthase-like_b-brl"/>
</dbReference>
<dbReference type="EC" id="2.5.1.9" evidence="4 9"/>
<evidence type="ECO:0000256" key="2">
    <source>
        <dbReference type="ARBA" id="ARBA00002803"/>
    </source>
</evidence>
<dbReference type="PANTHER" id="PTHR21098">
    <property type="entry name" value="RIBOFLAVIN SYNTHASE ALPHA CHAIN"/>
    <property type="match status" value="1"/>
</dbReference>
<dbReference type="NCBIfam" id="TIGR00187">
    <property type="entry name" value="ribE"/>
    <property type="match status" value="1"/>
</dbReference>
<protein>
    <recommendedName>
        <fullName evidence="5 9">Riboflavin synthase</fullName>
        <ecNumber evidence="4 9">2.5.1.9</ecNumber>
    </recommendedName>
</protein>
<dbReference type="AlphaFoldDB" id="A0A1V9FUH4"/>
<dbReference type="STRING" id="1703345.A3860_30370"/>
<feature type="repeat" description="Lumazine-binding" evidence="10">
    <location>
        <begin position="1"/>
        <end position="95"/>
    </location>
</feature>
<dbReference type="GO" id="GO:0004746">
    <property type="term" value="F:riboflavin synthase activity"/>
    <property type="evidence" value="ECO:0007669"/>
    <property type="project" value="UniProtKB-UniRule"/>
</dbReference>
<evidence type="ECO:0000256" key="4">
    <source>
        <dbReference type="ARBA" id="ARBA00012827"/>
    </source>
</evidence>
<evidence type="ECO:0000256" key="10">
    <source>
        <dbReference type="PROSITE-ProRule" id="PRU00524"/>
    </source>
</evidence>
<organism evidence="12 13">
    <name type="scientific">Niastella vici</name>
    <dbReference type="NCBI Taxonomy" id="1703345"/>
    <lineage>
        <taxon>Bacteria</taxon>
        <taxon>Pseudomonadati</taxon>
        <taxon>Bacteroidota</taxon>
        <taxon>Chitinophagia</taxon>
        <taxon>Chitinophagales</taxon>
        <taxon>Chitinophagaceae</taxon>
        <taxon>Niastella</taxon>
    </lineage>
</organism>
<dbReference type="SUPFAM" id="SSF63380">
    <property type="entry name" value="Riboflavin synthase domain-like"/>
    <property type="match status" value="2"/>
</dbReference>
<evidence type="ECO:0000256" key="1">
    <source>
        <dbReference type="ARBA" id="ARBA00000968"/>
    </source>
</evidence>
<dbReference type="InterPro" id="IPR001783">
    <property type="entry name" value="Lumazine-bd"/>
</dbReference>
<comment type="pathway">
    <text evidence="3">Cofactor biosynthesis; riboflavin biosynthesis; riboflavin from 2-hydroxy-3-oxobutyl phosphate and 5-amino-6-(D-ribitylamino)uracil: step 2/2.</text>
</comment>
<comment type="caution">
    <text evidence="12">The sequence shown here is derived from an EMBL/GenBank/DDBJ whole genome shotgun (WGS) entry which is preliminary data.</text>
</comment>
<dbReference type="Gene3D" id="2.40.30.20">
    <property type="match status" value="2"/>
</dbReference>
<name>A0A1V9FUH4_9BACT</name>
<accession>A0A1V9FUH4</accession>
<dbReference type="FunFam" id="2.40.30.20:FF:000004">
    <property type="entry name" value="Riboflavin synthase, alpha subunit"/>
    <property type="match status" value="1"/>
</dbReference>
<dbReference type="RefSeq" id="WP_081150144.1">
    <property type="nucleotide sequence ID" value="NZ_LVYD01000054.1"/>
</dbReference>
<evidence type="ECO:0000256" key="5">
    <source>
        <dbReference type="ARBA" id="ARBA00013950"/>
    </source>
</evidence>
<keyword evidence="7" id="KW-0808">Transferase</keyword>
<reference evidence="12 13" key="1">
    <citation type="submission" date="2016-03" db="EMBL/GenBank/DDBJ databases">
        <title>Niastella vici sp. nov., isolated from farmland soil.</title>
        <authorList>
            <person name="Chen L."/>
            <person name="Wang D."/>
            <person name="Yang S."/>
            <person name="Wang G."/>
        </authorList>
    </citation>
    <scope>NUCLEOTIDE SEQUENCE [LARGE SCALE GENOMIC DNA]</scope>
    <source>
        <strain evidence="12 13">DJ57</strain>
    </source>
</reference>
<evidence type="ECO:0000256" key="7">
    <source>
        <dbReference type="ARBA" id="ARBA00022679"/>
    </source>
</evidence>
<comment type="catalytic activity">
    <reaction evidence="1">
        <text>2 6,7-dimethyl-8-(1-D-ribityl)lumazine + H(+) = 5-amino-6-(D-ribitylamino)uracil + riboflavin</text>
        <dbReference type="Rhea" id="RHEA:20772"/>
        <dbReference type="ChEBI" id="CHEBI:15378"/>
        <dbReference type="ChEBI" id="CHEBI:15934"/>
        <dbReference type="ChEBI" id="CHEBI:57986"/>
        <dbReference type="ChEBI" id="CHEBI:58201"/>
        <dbReference type="EC" id="2.5.1.9"/>
    </reaction>
</comment>
<sequence>MFTGIIETIGTIDEVLIAGTNKTYWISSPLSAEFKVDQSVSHNGVCLTVEEIKGSRYRVTAIAETLQKSNIGHWKTGDLVNIERCMLMNGRLDGHIVQGHVDTTATCISKTALDGSWEFRFSFPPQFGALVIEKGSISLNGISLTIFNVTENEFSVAIIPYTYEHTNIKTIQPASSVNIEFDMMGKYVNRILSLNSQVNH</sequence>
<dbReference type="PIRSF" id="PIRSF000498">
    <property type="entry name" value="Riboflavin_syn_A"/>
    <property type="match status" value="1"/>
</dbReference>
<feature type="domain" description="Lumazine-binding" evidence="11">
    <location>
        <begin position="1"/>
        <end position="95"/>
    </location>
</feature>
<dbReference type="GO" id="GO:0009231">
    <property type="term" value="P:riboflavin biosynthetic process"/>
    <property type="evidence" value="ECO:0007669"/>
    <property type="project" value="UniProtKB-KW"/>
</dbReference>
<feature type="repeat" description="Lumazine-binding" evidence="10">
    <location>
        <begin position="96"/>
        <end position="192"/>
    </location>
</feature>
<evidence type="ECO:0000313" key="13">
    <source>
        <dbReference type="Proteomes" id="UP000192796"/>
    </source>
</evidence>
<keyword evidence="13" id="KW-1185">Reference proteome</keyword>
<dbReference type="PANTHER" id="PTHR21098:SF12">
    <property type="entry name" value="RIBOFLAVIN SYNTHASE"/>
    <property type="match status" value="1"/>
</dbReference>
<proteinExistence type="predicted"/>
<gene>
    <name evidence="12" type="ORF">A3860_30370</name>
</gene>
<keyword evidence="6" id="KW-0686">Riboflavin biosynthesis</keyword>
<evidence type="ECO:0000256" key="8">
    <source>
        <dbReference type="ARBA" id="ARBA00022737"/>
    </source>
</evidence>
<dbReference type="Proteomes" id="UP000192796">
    <property type="component" value="Unassembled WGS sequence"/>
</dbReference>
<evidence type="ECO:0000256" key="9">
    <source>
        <dbReference type="NCBIfam" id="TIGR00187"/>
    </source>
</evidence>
<dbReference type="NCBIfam" id="NF006767">
    <property type="entry name" value="PRK09289.1"/>
    <property type="match status" value="1"/>
</dbReference>
<dbReference type="CDD" id="cd00402">
    <property type="entry name" value="Riboflavin_synthase_like"/>
    <property type="match status" value="1"/>
</dbReference>
<dbReference type="InterPro" id="IPR026017">
    <property type="entry name" value="Lumazine-bd_dom"/>
</dbReference>